<reference evidence="4" key="2">
    <citation type="submission" date="2016-04" db="EMBL/GenBank/DDBJ databases">
        <authorList>
            <person name="Evans L.H."/>
            <person name="Alamgir A."/>
            <person name="Owens N."/>
            <person name="Weber N.D."/>
            <person name="Virtaneva K."/>
            <person name="Barbian K."/>
            <person name="Babar A."/>
            <person name="Rosenke K."/>
        </authorList>
    </citation>
    <scope>NUCLEOTIDE SEQUENCE [LARGE SCALE GENOMIC DNA]</scope>
    <source>
        <strain evidence="4">RUTW2-3</strain>
    </source>
</reference>
<organism evidence="4 6">
    <name type="scientific">Rothia kristinae</name>
    <dbReference type="NCBI Taxonomy" id="37923"/>
    <lineage>
        <taxon>Bacteria</taxon>
        <taxon>Bacillati</taxon>
        <taxon>Actinomycetota</taxon>
        <taxon>Actinomycetes</taxon>
        <taxon>Micrococcales</taxon>
        <taxon>Micrococcaceae</taxon>
        <taxon>Rothia</taxon>
    </lineage>
</organism>
<name>A0A199PQX3_9MICC</name>
<feature type="region of interest" description="Disordered" evidence="2">
    <location>
        <begin position="1"/>
        <end position="41"/>
    </location>
</feature>
<dbReference type="SUPFAM" id="SSF69047">
    <property type="entry name" value="Hypothetical protein YjbJ"/>
    <property type="match status" value="1"/>
</dbReference>
<evidence type="ECO:0000259" key="3">
    <source>
        <dbReference type="Pfam" id="PF05532"/>
    </source>
</evidence>
<dbReference type="Pfam" id="PF05532">
    <property type="entry name" value="CsbD"/>
    <property type="match status" value="1"/>
</dbReference>
<dbReference type="Gene3D" id="1.10.1470.10">
    <property type="entry name" value="YjbJ"/>
    <property type="match status" value="1"/>
</dbReference>
<dbReference type="EMBL" id="LJBJ02000004">
    <property type="protein sequence ID" value="OAX52385.1"/>
    <property type="molecule type" value="Genomic_DNA"/>
</dbReference>
<dbReference type="EMBL" id="LWGZ01000338">
    <property type="protein sequence ID" value="OAX63403.1"/>
    <property type="molecule type" value="Genomic_DNA"/>
</dbReference>
<dbReference type="RefSeq" id="WP_064725054.1">
    <property type="nucleotide sequence ID" value="NZ_CP113782.1"/>
</dbReference>
<dbReference type="InterPro" id="IPR036629">
    <property type="entry name" value="YjbJ_sf"/>
</dbReference>
<evidence type="ECO:0000313" key="5">
    <source>
        <dbReference type="EMBL" id="OAX63403.1"/>
    </source>
</evidence>
<evidence type="ECO:0000256" key="1">
    <source>
        <dbReference type="ARBA" id="ARBA00009129"/>
    </source>
</evidence>
<evidence type="ECO:0000256" key="2">
    <source>
        <dbReference type="SAM" id="MobiDB-lite"/>
    </source>
</evidence>
<dbReference type="Proteomes" id="UP000092021">
    <property type="component" value="Unassembled WGS sequence"/>
</dbReference>
<evidence type="ECO:0000313" key="4">
    <source>
        <dbReference type="EMBL" id="OAX52385.1"/>
    </source>
</evidence>
<accession>A0A199PQX3</accession>
<evidence type="ECO:0000313" key="7">
    <source>
        <dbReference type="Proteomes" id="UP000092021"/>
    </source>
</evidence>
<reference evidence="6" key="1">
    <citation type="submission" date="2016-04" db="EMBL/GenBank/DDBJ databases">
        <authorList>
            <person name="Waterworth S."/>
            <person name="Matcher G."/>
        </authorList>
    </citation>
    <scope>NUCLEOTIDE SEQUENCE [LARGE SCALE GENOMIC DNA]</scope>
    <source>
        <strain evidence="6">RuSp02-3</strain>
    </source>
</reference>
<sequence>MGIEDKAENKGQDFAGNAKEKVGEAVGNDDLKNEGKADQLSAAVKDGAEKVKDAARNIGDKFKK</sequence>
<keyword evidence="6" id="KW-1185">Reference proteome</keyword>
<dbReference type="Proteomes" id="UP000053171">
    <property type="component" value="Unassembled WGS sequence"/>
</dbReference>
<comment type="caution">
    <text evidence="4">The sequence shown here is derived from an EMBL/GenBank/DDBJ whole genome shotgun (WGS) entry which is preliminary data.</text>
</comment>
<proteinExistence type="inferred from homology"/>
<comment type="similarity">
    <text evidence="1">Belongs to the UPF0337 (CsbD) family.</text>
</comment>
<dbReference type="AlphaFoldDB" id="A0A199PQX3"/>
<gene>
    <name evidence="5" type="ORF">A5N15_03885</name>
    <name evidence="4" type="ORF">AN277_0203210</name>
</gene>
<reference evidence="4 6" key="3">
    <citation type="submission" date="2016-06" db="EMBL/GenBank/DDBJ databases">
        <title>Identification of putative biosynthetic pathways for the production of bioactive secondary metabolites by the marine actinomycete Kocuria kristinae RUTW2-3.</title>
        <authorList>
            <person name="Waterworth S.C."/>
            <person name="Walmsley T.A."/>
            <person name="Matongo T."/>
            <person name="Davies-Coleman M.T."/>
            <person name="Dorrington R.A."/>
        </authorList>
    </citation>
    <scope>NUCLEOTIDE SEQUENCE [LARGE SCALE GENOMIC DNA]</scope>
    <source>
        <strain evidence="6">RuSp02-3</strain>
        <strain evidence="4">RUTW2-3</strain>
        <strain evidence="5 7">RUTW4-5</strain>
    </source>
</reference>
<feature type="compositionally biased region" description="Basic and acidic residues" evidence="2">
    <location>
        <begin position="18"/>
        <end position="37"/>
    </location>
</feature>
<protein>
    <submittedName>
        <fullName evidence="4">General stress protein CsbD</fullName>
    </submittedName>
</protein>
<evidence type="ECO:0000313" key="6">
    <source>
        <dbReference type="Proteomes" id="UP000053171"/>
    </source>
</evidence>
<feature type="domain" description="CsbD-like" evidence="3">
    <location>
        <begin position="5"/>
        <end position="56"/>
    </location>
</feature>
<dbReference type="InterPro" id="IPR008462">
    <property type="entry name" value="CsbD"/>
</dbReference>
<feature type="compositionally biased region" description="Basic and acidic residues" evidence="2">
    <location>
        <begin position="1"/>
        <end position="11"/>
    </location>
</feature>